<dbReference type="Gene3D" id="3.40.50.1580">
    <property type="entry name" value="Nucleoside phosphorylase domain"/>
    <property type="match status" value="1"/>
</dbReference>
<dbReference type="PANTHER" id="PTHR46082">
    <property type="entry name" value="ATP/GTP-BINDING PROTEIN-RELATED"/>
    <property type="match status" value="1"/>
</dbReference>
<dbReference type="InterPro" id="IPR027417">
    <property type="entry name" value="P-loop_NTPase"/>
</dbReference>
<feature type="domain" description="Nephrocystin 3-like N-terminal" evidence="2">
    <location>
        <begin position="443"/>
        <end position="511"/>
    </location>
</feature>
<dbReference type="Gene3D" id="3.40.50.300">
    <property type="entry name" value="P-loop containing nucleotide triphosphate hydrolases"/>
    <property type="match status" value="1"/>
</dbReference>
<dbReference type="InterPro" id="IPR056884">
    <property type="entry name" value="NPHP3-like_N"/>
</dbReference>
<keyword evidence="1" id="KW-0677">Repeat</keyword>
<dbReference type="SUPFAM" id="SSF53167">
    <property type="entry name" value="Purine and uridine phosphorylases"/>
    <property type="match status" value="1"/>
</dbReference>
<dbReference type="InterPro" id="IPR053137">
    <property type="entry name" value="NLR-like"/>
</dbReference>
<feature type="domain" description="Nephrocystin 3-like N-terminal" evidence="2">
    <location>
        <begin position="376"/>
        <end position="424"/>
    </location>
</feature>
<accession>A0A0P7BKI3</accession>
<dbReference type="SUPFAM" id="SSF52540">
    <property type="entry name" value="P-loop containing nucleoside triphosphate hydrolases"/>
    <property type="match status" value="1"/>
</dbReference>
<reference evidence="3 4" key="1">
    <citation type="submission" date="2015-09" db="EMBL/GenBank/DDBJ databases">
        <title>Draft genome of a European isolate of the apple canker pathogen Neonectria ditissima.</title>
        <authorList>
            <person name="Gomez-Cortecero A."/>
            <person name="Harrison R.J."/>
            <person name="Armitage A.D."/>
        </authorList>
    </citation>
    <scope>NUCLEOTIDE SEQUENCE [LARGE SCALE GENOMIC DNA]</scope>
    <source>
        <strain evidence="3 4">R09/05</strain>
    </source>
</reference>
<evidence type="ECO:0000313" key="4">
    <source>
        <dbReference type="Proteomes" id="UP000050424"/>
    </source>
</evidence>
<gene>
    <name evidence="3" type="ORF">AK830_g6003</name>
</gene>
<proteinExistence type="predicted"/>
<evidence type="ECO:0000256" key="1">
    <source>
        <dbReference type="ARBA" id="ARBA00022737"/>
    </source>
</evidence>
<dbReference type="Pfam" id="PF24883">
    <property type="entry name" value="NPHP3_N"/>
    <property type="match status" value="2"/>
</dbReference>
<evidence type="ECO:0000259" key="2">
    <source>
        <dbReference type="Pfam" id="PF24883"/>
    </source>
</evidence>
<name>A0A0P7BKI3_9HYPO</name>
<keyword evidence="4" id="KW-1185">Reference proteome</keyword>
<protein>
    <recommendedName>
        <fullName evidence="2">Nephrocystin 3-like N-terminal domain-containing protein</fullName>
    </recommendedName>
</protein>
<dbReference type="GO" id="GO:0003824">
    <property type="term" value="F:catalytic activity"/>
    <property type="evidence" value="ECO:0007669"/>
    <property type="project" value="InterPro"/>
</dbReference>
<dbReference type="Proteomes" id="UP000050424">
    <property type="component" value="Unassembled WGS sequence"/>
</dbReference>
<dbReference type="OrthoDB" id="1577640at2759"/>
<dbReference type="STRING" id="78410.A0A0P7BKI3"/>
<evidence type="ECO:0000313" key="3">
    <source>
        <dbReference type="EMBL" id="KPM40550.1"/>
    </source>
</evidence>
<comment type="caution">
    <text evidence="3">The sequence shown here is derived from an EMBL/GenBank/DDBJ whole genome shotgun (WGS) entry which is preliminary data.</text>
</comment>
<dbReference type="EMBL" id="LKCW01000081">
    <property type="protein sequence ID" value="KPM40550.1"/>
    <property type="molecule type" value="Genomic_DNA"/>
</dbReference>
<dbReference type="InterPro" id="IPR035994">
    <property type="entry name" value="Nucleoside_phosphorylase_sf"/>
</dbReference>
<organism evidence="3 4">
    <name type="scientific">Neonectria ditissima</name>
    <dbReference type="NCBI Taxonomy" id="78410"/>
    <lineage>
        <taxon>Eukaryota</taxon>
        <taxon>Fungi</taxon>
        <taxon>Dikarya</taxon>
        <taxon>Ascomycota</taxon>
        <taxon>Pezizomycotina</taxon>
        <taxon>Sordariomycetes</taxon>
        <taxon>Hypocreomycetidae</taxon>
        <taxon>Hypocreales</taxon>
        <taxon>Nectriaceae</taxon>
        <taxon>Neonectria</taxon>
    </lineage>
</organism>
<dbReference type="AlphaFoldDB" id="A0A0P7BKI3"/>
<dbReference type="GO" id="GO:0009116">
    <property type="term" value="P:nucleoside metabolic process"/>
    <property type="evidence" value="ECO:0007669"/>
    <property type="project" value="InterPro"/>
</dbReference>
<dbReference type="PANTHER" id="PTHR46082:SF11">
    <property type="entry name" value="AAA+ ATPASE DOMAIN-CONTAINING PROTEIN-RELATED"/>
    <property type="match status" value="1"/>
</dbReference>
<sequence length="664" mass="74366">MTQPQPQPQPQPQHSDLDSFTRPVSQVRLFILTFILLHGFACLKAGLGTIKSRCTSAAYALSNAKQGLKVLSVRFNMSDPSVYTSGWICAIETEYLAAQLCLDEEHPKLRRRPSPNDTNTYTLGNIAEHNVVIAALPDGSYGTSSAATVAINLLRSFPNVRIGLMVGIGGGAPNPPDRDIRLGDIVVSSPGDGKGGVFQYDFGKTIQEQDFQETRFLNQPPAALRTALVDLKVEQKRRPGSLEKAISEILEKEEEELREELDRPDATSGNQLMKNALRRDELANKTKVLCFEMEAAGLMDDFPCLVVRGICDYSDTHKNDDWQGYAALAAAVYAKDLLKRIPPDDIEAEKRIADIVSAMIDVEEKHNDFIRRRQKGTGQWLLDSDEFHAWVTADKQTLSCPGIPGAGKTIITAIVIDYIQSKTRDDESTGLGQSSLPASVRDLYRRHRQDRTTPHFGEISETLYSLAATYSKVFIVVDALDECQSDTRTRFLEVILKLRAKARANIFATSRFNTEIKDMFEESVCLEIRATNEDVWKYLDGRMLELPEFVRRNLELREEIMSEIVPLAKGMFLLAQLHLNSLMGKISVNGIRTALTKLPSGSGAYHEAYESAMERIEHQVEEQRDLAKRVLSWITCARRQLIQSELEHALTVKPGKSELDEDDY</sequence>